<reference evidence="2 3" key="1">
    <citation type="journal article" date="2010" name="J. Bacteriol.">
        <title>Biochemical characterization of a novel indole prenyltransferase from Streptomyces sp. SN-593.</title>
        <authorList>
            <person name="Takahashi S."/>
            <person name="Takagi H."/>
            <person name="Toyoda A."/>
            <person name="Uramoto M."/>
            <person name="Nogawa T."/>
            <person name="Ueki M."/>
            <person name="Sakaki Y."/>
            <person name="Osada H."/>
        </authorList>
    </citation>
    <scope>NUCLEOTIDE SEQUENCE [LARGE SCALE GENOMIC DNA]</scope>
    <source>
        <strain evidence="2 3">SN-593</strain>
    </source>
</reference>
<dbReference type="AlphaFoldDB" id="A0A7U3V037"/>
<evidence type="ECO:0000313" key="3">
    <source>
        <dbReference type="Proteomes" id="UP000595703"/>
    </source>
</evidence>
<reference evidence="2 3" key="2">
    <citation type="journal article" date="2011" name="J. Antibiot.">
        <title>Furaquinocins I and J: novel polyketide isoprenoid hybrid compounds from Streptomyces reveromyceticus SN-593.</title>
        <authorList>
            <person name="Panthee S."/>
            <person name="Takahashi S."/>
            <person name="Takagi H."/>
            <person name="Nogawa T."/>
            <person name="Oowada E."/>
            <person name="Uramoto M."/>
            <person name="Osada H."/>
        </authorList>
    </citation>
    <scope>NUCLEOTIDE SEQUENCE [LARGE SCALE GENOMIC DNA]</scope>
    <source>
        <strain evidence="2 3">SN-593</strain>
    </source>
</reference>
<dbReference type="Proteomes" id="UP000595703">
    <property type="component" value="Chromosome"/>
</dbReference>
<dbReference type="EMBL" id="AP018365">
    <property type="protein sequence ID" value="BBB02011.1"/>
    <property type="molecule type" value="Genomic_DNA"/>
</dbReference>
<gene>
    <name evidence="2" type="ORF">RVR_9692</name>
</gene>
<evidence type="ECO:0000313" key="2">
    <source>
        <dbReference type="EMBL" id="BBB02011.1"/>
    </source>
</evidence>
<organism evidence="2 3">
    <name type="scientific">Actinacidiphila reveromycinica</name>
    <dbReference type="NCBI Taxonomy" id="659352"/>
    <lineage>
        <taxon>Bacteria</taxon>
        <taxon>Bacillati</taxon>
        <taxon>Actinomycetota</taxon>
        <taxon>Actinomycetes</taxon>
        <taxon>Kitasatosporales</taxon>
        <taxon>Streptomycetaceae</taxon>
        <taxon>Actinacidiphila</taxon>
    </lineage>
</organism>
<evidence type="ECO:0008006" key="4">
    <source>
        <dbReference type="Google" id="ProtNLM"/>
    </source>
</evidence>
<protein>
    <recommendedName>
        <fullName evidence="4">Knr4/Smi1-like domain-containing protein</fullName>
    </recommendedName>
</protein>
<sequence length="379" mass="40655">MGRDNFVDGRAIGDFTATWRRVEDWLRVHAPEDFAALRGPASARDIAAVAEDFPPHPFLVALLSAHDGSELSSGAELLPRYGLLPAARMAGWRAAGAGCPEAEWWVPFAATSTGEYLVVDHRQGPGYGAVLRFDPESGAGGERCWHDLLALVAELADVLESGEPLRMPGAAAHRPCAGGQLGWEIVPSPEVPAVWLREVWRDAEKRLLRAAPAACASLRPPARPQEIRSAETPDPFHAHLRAFLLLHDGADGPDGFEVFPGGYRPYGCAELCAARASVKAAVPDTAIRVRVRTGTKTAGGRESAVERAHGHGEASSSPADLPPVPTSWLPFAVSREGAELLLCQEQGESYGAVLAWDQVARDYRTVHPDLAALCERVGR</sequence>
<feature type="region of interest" description="Disordered" evidence="1">
    <location>
        <begin position="294"/>
        <end position="322"/>
    </location>
</feature>
<proteinExistence type="predicted"/>
<accession>A0A7U3V037</accession>
<evidence type="ECO:0000256" key="1">
    <source>
        <dbReference type="SAM" id="MobiDB-lite"/>
    </source>
</evidence>
<dbReference type="RefSeq" id="WP_202237872.1">
    <property type="nucleotide sequence ID" value="NZ_AP018365.1"/>
</dbReference>
<reference evidence="2 3" key="3">
    <citation type="journal article" date="2011" name="Nat. Chem. Biol.">
        <title>Reveromycin A biosynthesis uses RevG and RevJ for stereospecific spiroacetal formation.</title>
        <authorList>
            <person name="Takahashi S."/>
            <person name="Toyoda A."/>
            <person name="Sekiyama Y."/>
            <person name="Takagi H."/>
            <person name="Nogawa T."/>
            <person name="Uramoto M."/>
            <person name="Suzuki R."/>
            <person name="Koshino H."/>
            <person name="Kumano T."/>
            <person name="Panthee S."/>
            <person name="Dairi T."/>
            <person name="Ishikawa J."/>
            <person name="Ikeda H."/>
            <person name="Sakaki Y."/>
            <person name="Osada H."/>
        </authorList>
    </citation>
    <scope>NUCLEOTIDE SEQUENCE [LARGE SCALE GENOMIC DNA]</scope>
    <source>
        <strain evidence="2 3">SN-593</strain>
    </source>
</reference>
<reference evidence="2 3" key="4">
    <citation type="journal article" date="2020" name="Sci. Rep.">
        <title>beta-carboline chemical signals induce reveromycin production through a LuxR family regulator in Streptomyces sp. SN-593.</title>
        <authorList>
            <person name="Panthee S."/>
            <person name="Kito N."/>
            <person name="Hayashi T."/>
            <person name="Shimizu T."/>
            <person name="Ishikawa J."/>
            <person name="Hamamoto H."/>
            <person name="Osada H."/>
            <person name="Takahashi S."/>
        </authorList>
    </citation>
    <scope>NUCLEOTIDE SEQUENCE [LARGE SCALE GENOMIC DNA]</scope>
    <source>
        <strain evidence="2 3">SN-593</strain>
    </source>
</reference>
<keyword evidence="3" id="KW-1185">Reference proteome</keyword>
<feature type="compositionally biased region" description="Basic and acidic residues" evidence="1">
    <location>
        <begin position="303"/>
        <end position="312"/>
    </location>
</feature>
<dbReference type="KEGG" id="arev:RVR_9692"/>
<name>A0A7U3V037_9ACTN</name>